<protein>
    <submittedName>
        <fullName evidence="1">1-phosphofructokinase family hexose kinase</fullName>
    </submittedName>
</protein>
<dbReference type="PANTHER" id="PTHR46566">
    <property type="entry name" value="1-PHOSPHOFRUCTOKINASE-RELATED"/>
    <property type="match status" value="1"/>
</dbReference>
<name>A0ABS0VV41_9CORY</name>
<reference evidence="1 2" key="1">
    <citation type="submission" date="2020-12" db="EMBL/GenBank/DDBJ databases">
        <title>Genome public.</title>
        <authorList>
            <person name="Sun Q."/>
        </authorList>
    </citation>
    <scope>NUCLEOTIDE SEQUENCE [LARGE SCALE GENOMIC DNA]</scope>
    <source>
        <strain evidence="1 2">CCM 8864</strain>
    </source>
</reference>
<sequence>MIGVPLTGGDVLRLQQVDTYPAGCGVTVSRLAYLAGHRTHAIFPAPEISQYLRMIGLVGLPHDYVPVAGPIQTRFLITDSTGESTQFLDPAMPLDAIQLAQLRDLTVTRAEDAEWVVLGGPLPDVAPNGWYVEVIRALALYHPGVRTAVATSGGPLRALLRQLSAITPSVLALRNEDITDLLPGSTLAAVDVALRAGDLALLGPAICPMLEAGVSEVVVSCPPDTAVVFGTGSGYVARSTLRTAADGDRFREVLLAGYLMSDADDEREKVSSALAYATADESLHDDELPTPDLVDLGTVYGTRLSY</sequence>
<dbReference type="SUPFAM" id="SSF53613">
    <property type="entry name" value="Ribokinase-like"/>
    <property type="match status" value="1"/>
</dbReference>
<comment type="caution">
    <text evidence="1">The sequence shown here is derived from an EMBL/GenBank/DDBJ whole genome shotgun (WGS) entry which is preliminary data.</text>
</comment>
<gene>
    <name evidence="1" type="ORF">JDV76_06635</name>
</gene>
<dbReference type="PANTHER" id="PTHR46566:SF2">
    <property type="entry name" value="ATP-DEPENDENT 6-PHOSPHOFRUCTOKINASE ISOZYME 2"/>
    <property type="match status" value="1"/>
</dbReference>
<dbReference type="RefSeq" id="WP_248140812.1">
    <property type="nucleotide sequence ID" value="NZ_JALNJE010000002.1"/>
</dbReference>
<organism evidence="1 2">
    <name type="scientific">Corynebacterium marambiense</name>
    <dbReference type="NCBI Taxonomy" id="2765364"/>
    <lineage>
        <taxon>Bacteria</taxon>
        <taxon>Bacillati</taxon>
        <taxon>Actinomycetota</taxon>
        <taxon>Actinomycetes</taxon>
        <taxon>Mycobacteriales</taxon>
        <taxon>Corynebacteriaceae</taxon>
        <taxon>Corynebacterium</taxon>
    </lineage>
</organism>
<dbReference type="Proteomes" id="UP000625574">
    <property type="component" value="Unassembled WGS sequence"/>
</dbReference>
<keyword evidence="2" id="KW-1185">Reference proteome</keyword>
<evidence type="ECO:0000313" key="2">
    <source>
        <dbReference type="Proteomes" id="UP000625574"/>
    </source>
</evidence>
<dbReference type="InterPro" id="IPR029056">
    <property type="entry name" value="Ribokinase-like"/>
</dbReference>
<dbReference type="EMBL" id="JAEIOT010000007">
    <property type="protein sequence ID" value="MBI9000639.1"/>
    <property type="molecule type" value="Genomic_DNA"/>
</dbReference>
<evidence type="ECO:0000313" key="1">
    <source>
        <dbReference type="EMBL" id="MBI9000639.1"/>
    </source>
</evidence>
<proteinExistence type="predicted"/>
<dbReference type="Gene3D" id="3.40.1190.20">
    <property type="match status" value="1"/>
</dbReference>
<accession>A0ABS0VV41</accession>